<dbReference type="Pfam" id="PF03928">
    <property type="entry name" value="HbpS-like"/>
    <property type="match status" value="1"/>
</dbReference>
<reference evidence="2" key="1">
    <citation type="submission" date="2014-09" db="EMBL/GenBank/DDBJ databases">
        <title>Complete genome sequencing of Cedecea sp., quorum sensing bacteria isolated from Malaysian waterfall.</title>
        <authorList>
            <person name="Chan K.-G."/>
            <person name="Lim Y.-L."/>
            <person name="Yunos N.Y.M."/>
        </authorList>
    </citation>
    <scope>NUCLEOTIDE SEQUENCE [LARGE SCALE GENOMIC DNA]</scope>
    <source>
        <strain evidence="2">ND02</strain>
    </source>
</reference>
<organism evidence="1 2">
    <name type="scientific">Pantoea vagans</name>
    <dbReference type="NCBI Taxonomy" id="470934"/>
    <lineage>
        <taxon>Bacteria</taxon>
        <taxon>Pseudomonadati</taxon>
        <taxon>Pseudomonadota</taxon>
        <taxon>Gammaproteobacteria</taxon>
        <taxon>Enterobacterales</taxon>
        <taxon>Erwiniaceae</taxon>
        <taxon>Pantoea</taxon>
    </lineage>
</organism>
<dbReference type="RefSeq" id="WP_052205866.1">
    <property type="nucleotide sequence ID" value="NZ_CP011427.1"/>
</dbReference>
<sequence>MDKQSASASSALANSYHSISLAAARVVINAAFEAAAEYGWHISVAVVDRAGEIVSLDRSDKAIGISPTVALGKARTAALLRAPSKEFETFINAGSPSFLATPGVTPLEGGIPLWLNGEVVGAVGVSGAHGANDSQVAEMAAEALAVV</sequence>
<dbReference type="PATRIC" id="fig|158822.12.peg.527"/>
<dbReference type="EMBL" id="CP011427">
    <property type="protein sequence ID" value="ALV91095.1"/>
    <property type="molecule type" value="Genomic_DNA"/>
</dbReference>
<evidence type="ECO:0000313" key="2">
    <source>
        <dbReference type="Proteomes" id="UP000069096"/>
    </source>
</evidence>
<dbReference type="PANTHER" id="PTHR34309">
    <property type="entry name" value="SLR1406 PROTEIN"/>
    <property type="match status" value="1"/>
</dbReference>
<dbReference type="PANTHER" id="PTHR34309:SF1">
    <property type="entry name" value="PROTEIN GLCG"/>
    <property type="match status" value="1"/>
</dbReference>
<evidence type="ECO:0000313" key="1">
    <source>
        <dbReference type="EMBL" id="ALV91095.1"/>
    </source>
</evidence>
<dbReference type="InterPro" id="IPR005624">
    <property type="entry name" value="PduO/GlcC-like"/>
</dbReference>
<dbReference type="AlphaFoldDB" id="A0A0U3BR44"/>
<accession>A0A0U3BR44</accession>
<dbReference type="SUPFAM" id="SSF143744">
    <property type="entry name" value="GlcG-like"/>
    <property type="match status" value="1"/>
</dbReference>
<protein>
    <recommendedName>
        <fullName evidence="3">Heme-binding protein</fullName>
    </recommendedName>
</protein>
<dbReference type="InterPro" id="IPR038084">
    <property type="entry name" value="PduO/GlcC-like_sf"/>
</dbReference>
<name>A0A0U3BR44_9GAMM</name>
<keyword evidence="2" id="KW-1185">Reference proteome</keyword>
<gene>
    <name evidence="1" type="ORF">LK04_02560</name>
</gene>
<dbReference type="Proteomes" id="UP000069096">
    <property type="component" value="Chromosome"/>
</dbReference>
<evidence type="ECO:0008006" key="3">
    <source>
        <dbReference type="Google" id="ProtNLM"/>
    </source>
</evidence>
<proteinExistence type="predicted"/>
<dbReference type="Gene3D" id="3.30.450.150">
    <property type="entry name" value="Haem-degrading domain"/>
    <property type="match status" value="1"/>
</dbReference>
<dbReference type="OrthoDB" id="9800768at2"/>
<dbReference type="InterPro" id="IPR052517">
    <property type="entry name" value="GlcG_carb_metab_protein"/>
</dbReference>